<dbReference type="AlphaFoldDB" id="H2Z291"/>
<keyword evidence="3" id="KW-1185">Reference proteome</keyword>
<reference evidence="3" key="1">
    <citation type="submission" date="2003-08" db="EMBL/GenBank/DDBJ databases">
        <authorList>
            <person name="Birren B."/>
            <person name="Nusbaum C."/>
            <person name="Abebe A."/>
            <person name="Abouelleil A."/>
            <person name="Adekoya E."/>
            <person name="Ait-zahra M."/>
            <person name="Allen N."/>
            <person name="Allen T."/>
            <person name="An P."/>
            <person name="Anderson M."/>
            <person name="Anderson S."/>
            <person name="Arachchi H."/>
            <person name="Armbruster J."/>
            <person name="Bachantsang P."/>
            <person name="Baldwin J."/>
            <person name="Barry A."/>
            <person name="Bayul T."/>
            <person name="Blitshsteyn B."/>
            <person name="Bloom T."/>
            <person name="Blye J."/>
            <person name="Boguslavskiy L."/>
            <person name="Borowsky M."/>
            <person name="Boukhgalter B."/>
            <person name="Brunache A."/>
            <person name="Butler J."/>
            <person name="Calixte N."/>
            <person name="Calvo S."/>
            <person name="Camarata J."/>
            <person name="Campo K."/>
            <person name="Chang J."/>
            <person name="Cheshatsang Y."/>
            <person name="Citroen M."/>
            <person name="Collymore A."/>
            <person name="Considine T."/>
            <person name="Cook A."/>
            <person name="Cooke P."/>
            <person name="Corum B."/>
            <person name="Cuomo C."/>
            <person name="David R."/>
            <person name="Dawoe T."/>
            <person name="Degray S."/>
            <person name="Dodge S."/>
            <person name="Dooley K."/>
            <person name="Dorje P."/>
            <person name="Dorjee K."/>
            <person name="Dorris L."/>
            <person name="Duffey N."/>
            <person name="Dupes A."/>
            <person name="Elkins T."/>
            <person name="Engels R."/>
            <person name="Erickson J."/>
            <person name="Farina A."/>
            <person name="Faro S."/>
            <person name="Ferreira P."/>
            <person name="Fischer H."/>
            <person name="Fitzgerald M."/>
            <person name="Foley K."/>
            <person name="Gage D."/>
            <person name="Galagan J."/>
            <person name="Gearin G."/>
            <person name="Gnerre S."/>
            <person name="Gnirke A."/>
            <person name="Goyette A."/>
            <person name="Graham J."/>
            <person name="Grandbois E."/>
            <person name="Gyaltsen K."/>
            <person name="Hafez N."/>
            <person name="Hagopian D."/>
            <person name="Hagos B."/>
            <person name="Hall J."/>
            <person name="Hatcher B."/>
            <person name="Heller A."/>
            <person name="Higgins H."/>
            <person name="Honan T."/>
            <person name="Horn A."/>
            <person name="Houde N."/>
            <person name="Hughes L."/>
            <person name="Hulme W."/>
            <person name="Husby E."/>
            <person name="Iliev I."/>
            <person name="Jaffe D."/>
            <person name="Jones C."/>
            <person name="Kamal M."/>
            <person name="Kamat A."/>
            <person name="Kamvysselis M."/>
            <person name="Karlsson E."/>
            <person name="Kells C."/>
            <person name="Kieu A."/>
            <person name="Kisner P."/>
            <person name="Kodira C."/>
            <person name="Kulbokas E."/>
            <person name="Labutti K."/>
            <person name="Lama D."/>
            <person name="Landers T."/>
            <person name="Leger J."/>
            <person name="Levine S."/>
            <person name="Lewis D."/>
            <person name="Lewis T."/>
            <person name="Lindblad-toh K."/>
            <person name="Liu X."/>
            <person name="Lokyitsang T."/>
            <person name="Lokyitsang Y."/>
            <person name="Lucien O."/>
            <person name="Lui A."/>
            <person name="Ma L.J."/>
            <person name="Mabbitt R."/>
            <person name="Macdonald J."/>
            <person name="Maclean C."/>
            <person name="Major J."/>
            <person name="Manning J."/>
            <person name="Marabella R."/>
            <person name="Maru K."/>
            <person name="Matthews C."/>
            <person name="Mauceli E."/>
            <person name="Mccarthy M."/>
            <person name="Mcdonough S."/>
            <person name="Mcghee T."/>
            <person name="Meldrim J."/>
            <person name="Meneus L."/>
            <person name="Mesirov J."/>
            <person name="Mihalev A."/>
            <person name="Mihova T."/>
            <person name="Mikkelsen T."/>
            <person name="Mlenga V."/>
            <person name="Moru K."/>
            <person name="Mozes J."/>
            <person name="Mulrain L."/>
            <person name="Munson G."/>
            <person name="Naylor J."/>
            <person name="Newes C."/>
            <person name="Nguyen C."/>
            <person name="Nguyen N."/>
            <person name="Nguyen T."/>
            <person name="Nicol R."/>
            <person name="Nielsen C."/>
            <person name="Nizzari M."/>
            <person name="Norbu C."/>
            <person name="Norbu N."/>
            <person name="O'donnell P."/>
            <person name="Okoawo O."/>
            <person name="O'leary S."/>
            <person name="Omotosho B."/>
            <person name="O'neill K."/>
            <person name="Osman S."/>
            <person name="Parker S."/>
            <person name="Perrin D."/>
            <person name="Phunkhang P."/>
            <person name="Piqani B."/>
            <person name="Purcell S."/>
            <person name="Rachupka T."/>
            <person name="Ramasamy U."/>
            <person name="Rameau R."/>
            <person name="Ray V."/>
            <person name="Raymond C."/>
            <person name="Retta R."/>
            <person name="Richardson S."/>
            <person name="Rise C."/>
            <person name="Rodriguez J."/>
            <person name="Rogers J."/>
            <person name="Rogov P."/>
            <person name="Rutman M."/>
            <person name="Schupbach R."/>
            <person name="Seaman C."/>
            <person name="Settipalli S."/>
            <person name="Sharpe T."/>
            <person name="Sheridan J."/>
            <person name="Sherpa N."/>
            <person name="Shi J."/>
            <person name="Smirnov S."/>
            <person name="Smith C."/>
            <person name="Sougnez C."/>
            <person name="Spencer B."/>
            <person name="Stalker J."/>
            <person name="Stange-thomann N."/>
            <person name="Stavropoulos S."/>
            <person name="Stetson K."/>
            <person name="Stone C."/>
            <person name="Stone S."/>
            <person name="Stubbs M."/>
            <person name="Talamas J."/>
            <person name="Tchuinga P."/>
            <person name="Tenzing P."/>
            <person name="Tesfaye S."/>
            <person name="Theodore J."/>
            <person name="Thoulutsang Y."/>
            <person name="Topham K."/>
            <person name="Towey S."/>
            <person name="Tsamla T."/>
            <person name="Tsomo N."/>
            <person name="Vallee D."/>
            <person name="Vassiliev H."/>
            <person name="Venkataraman V."/>
            <person name="Vinson J."/>
            <person name="Vo A."/>
            <person name="Wade C."/>
            <person name="Wang S."/>
            <person name="Wangchuk T."/>
            <person name="Wangdi T."/>
            <person name="Whittaker C."/>
            <person name="Wilkinson J."/>
            <person name="Wu Y."/>
            <person name="Wyman D."/>
            <person name="Yadav S."/>
            <person name="Yang S."/>
            <person name="Yang X."/>
            <person name="Yeager S."/>
            <person name="Yee E."/>
            <person name="Young G."/>
            <person name="Zainoun J."/>
            <person name="Zembeck L."/>
            <person name="Zimmer A."/>
            <person name="Zody M."/>
            <person name="Lander E."/>
        </authorList>
    </citation>
    <scope>NUCLEOTIDE SEQUENCE [LARGE SCALE GENOMIC DNA]</scope>
</reference>
<evidence type="ECO:0000256" key="1">
    <source>
        <dbReference type="SAM" id="MobiDB-lite"/>
    </source>
</evidence>
<protein>
    <submittedName>
        <fullName evidence="2">Uncharacterized protein</fullName>
    </submittedName>
</protein>
<dbReference type="InParanoid" id="H2Z291"/>
<feature type="region of interest" description="Disordered" evidence="1">
    <location>
        <begin position="48"/>
        <end position="101"/>
    </location>
</feature>
<reference evidence="2" key="3">
    <citation type="submission" date="2025-09" db="UniProtKB">
        <authorList>
            <consortium name="Ensembl"/>
        </authorList>
    </citation>
    <scope>IDENTIFICATION</scope>
</reference>
<evidence type="ECO:0000313" key="3">
    <source>
        <dbReference type="Proteomes" id="UP000007875"/>
    </source>
</evidence>
<evidence type="ECO:0000313" key="2">
    <source>
        <dbReference type="Ensembl" id="ENSCSAVP00000011703.1"/>
    </source>
</evidence>
<dbReference type="HOGENOM" id="CLU_2290674_0_0_1"/>
<reference evidence="2" key="2">
    <citation type="submission" date="2025-08" db="UniProtKB">
        <authorList>
            <consortium name="Ensembl"/>
        </authorList>
    </citation>
    <scope>IDENTIFICATION</scope>
</reference>
<organism evidence="2 3">
    <name type="scientific">Ciona savignyi</name>
    <name type="common">Pacific transparent sea squirt</name>
    <dbReference type="NCBI Taxonomy" id="51511"/>
    <lineage>
        <taxon>Eukaryota</taxon>
        <taxon>Metazoa</taxon>
        <taxon>Chordata</taxon>
        <taxon>Tunicata</taxon>
        <taxon>Ascidiacea</taxon>
        <taxon>Phlebobranchia</taxon>
        <taxon>Cionidae</taxon>
        <taxon>Ciona</taxon>
    </lineage>
</organism>
<feature type="compositionally biased region" description="Basic and acidic residues" evidence="1">
    <location>
        <begin position="86"/>
        <end position="95"/>
    </location>
</feature>
<proteinExistence type="predicted"/>
<dbReference type="Proteomes" id="UP000007875">
    <property type="component" value="Unassembled WGS sequence"/>
</dbReference>
<accession>H2Z291</accession>
<sequence>MEDIERKMAKPLFFHNPVYTMVNRDNPNLQQVKRPTLIPLSQFNTSKETTLHEEGKKFRKGSKKKKHGGGILNKISGLARKGTRKHPSEDSEVRRGSIQSR</sequence>
<name>H2Z291_CIOSA</name>
<feature type="compositionally biased region" description="Basic residues" evidence="1">
    <location>
        <begin position="57"/>
        <end position="68"/>
    </location>
</feature>
<dbReference type="Ensembl" id="ENSCSAVT00000011839.1">
    <property type="protein sequence ID" value="ENSCSAVP00000011703.1"/>
    <property type="gene ID" value="ENSCSAVG00000006857.1"/>
</dbReference>